<evidence type="ECO:0000313" key="4">
    <source>
        <dbReference type="Proteomes" id="UP000467322"/>
    </source>
</evidence>
<dbReference type="PANTHER" id="PTHR44051">
    <property type="entry name" value="GLUTATHIONE S-TRANSFERASE-RELATED"/>
    <property type="match status" value="1"/>
</dbReference>
<reference evidence="3 4" key="1">
    <citation type="submission" date="2019-12" db="EMBL/GenBank/DDBJ databases">
        <title>Maritimibacter sp. nov. sp. isolated from sea sand.</title>
        <authorList>
            <person name="Kim J."/>
            <person name="Jeong S.E."/>
            <person name="Jung H.S."/>
            <person name="Jeon C.O."/>
        </authorList>
    </citation>
    <scope>NUCLEOTIDE SEQUENCE [LARGE SCALE GENOMIC DNA]</scope>
    <source>
        <strain evidence="3 4">DP07</strain>
    </source>
</reference>
<feature type="domain" description="GST C-terminal" evidence="2">
    <location>
        <begin position="79"/>
        <end position="198"/>
    </location>
</feature>
<dbReference type="SUPFAM" id="SSF52833">
    <property type="entry name" value="Thioredoxin-like"/>
    <property type="match status" value="1"/>
</dbReference>
<feature type="domain" description="GST N-terminal" evidence="1">
    <location>
        <begin position="1"/>
        <end position="75"/>
    </location>
</feature>
<dbReference type="InterPro" id="IPR040079">
    <property type="entry name" value="Glutathione_S-Trfase"/>
</dbReference>
<dbReference type="SUPFAM" id="SSF47616">
    <property type="entry name" value="GST C-terminal domain-like"/>
    <property type="match status" value="1"/>
</dbReference>
<evidence type="ECO:0000259" key="2">
    <source>
        <dbReference type="PROSITE" id="PS50405"/>
    </source>
</evidence>
<dbReference type="RefSeq" id="WP_161353519.1">
    <property type="nucleotide sequence ID" value="NZ_WTUX01000022.1"/>
</dbReference>
<name>A0A845MAI2_9RHOB</name>
<dbReference type="InterPro" id="IPR036282">
    <property type="entry name" value="Glutathione-S-Trfase_C_sf"/>
</dbReference>
<accession>A0A845MAI2</accession>
<dbReference type="PROSITE" id="PS50405">
    <property type="entry name" value="GST_CTER"/>
    <property type="match status" value="1"/>
</dbReference>
<dbReference type="InterPro" id="IPR036249">
    <property type="entry name" value="Thioredoxin-like_sf"/>
</dbReference>
<dbReference type="Gene3D" id="3.40.30.10">
    <property type="entry name" value="Glutaredoxin"/>
    <property type="match status" value="1"/>
</dbReference>
<dbReference type="EMBL" id="WTUX01000022">
    <property type="protein sequence ID" value="MZR15103.1"/>
    <property type="molecule type" value="Genomic_DNA"/>
</dbReference>
<dbReference type="InterPro" id="IPR010987">
    <property type="entry name" value="Glutathione-S-Trfase_C-like"/>
</dbReference>
<proteinExistence type="predicted"/>
<comment type="caution">
    <text evidence="3">The sequence shown here is derived from an EMBL/GenBank/DDBJ whole genome shotgun (WGS) entry which is preliminary data.</text>
</comment>
<organism evidence="3 4">
    <name type="scientific">Maritimibacter harenae</name>
    <dbReference type="NCBI Taxonomy" id="2606218"/>
    <lineage>
        <taxon>Bacteria</taxon>
        <taxon>Pseudomonadati</taxon>
        <taxon>Pseudomonadota</taxon>
        <taxon>Alphaproteobacteria</taxon>
        <taxon>Rhodobacterales</taxon>
        <taxon>Roseobacteraceae</taxon>
        <taxon>Maritimibacter</taxon>
    </lineage>
</organism>
<gene>
    <name evidence="3" type="ORF">GQE99_18960</name>
</gene>
<dbReference type="Proteomes" id="UP000467322">
    <property type="component" value="Unassembled WGS sequence"/>
</dbReference>
<evidence type="ECO:0000313" key="3">
    <source>
        <dbReference type="EMBL" id="MZR15103.1"/>
    </source>
</evidence>
<dbReference type="AlphaFoldDB" id="A0A845MAI2"/>
<dbReference type="InterPro" id="IPR004045">
    <property type="entry name" value="Glutathione_S-Trfase_N"/>
</dbReference>
<keyword evidence="4" id="KW-1185">Reference proteome</keyword>
<sequence length="198" mass="22410">MYTVIGKLDTRAFRVLWMLEEIGQHYDWIKAGPRSPEVTQHNRSGKVPVMLVDGEPITDSVAIMEFLADRHGALTYAAGTIERARQDAITNFLIDEMDALLWMGARHVFVLPEERRMPEIRDSLKWEFAQSVDRCAAMLGDQPFLTGDTMTVPDILAAHCASWAHAAKYPLENEVFNAFAKRMRGRDAFRRTAALAKS</sequence>
<dbReference type="Gene3D" id="1.20.1050.10">
    <property type="match status" value="1"/>
</dbReference>
<keyword evidence="3" id="KW-0808">Transferase</keyword>
<dbReference type="PANTHER" id="PTHR44051:SF8">
    <property type="entry name" value="GLUTATHIONE S-TRANSFERASE GSTA"/>
    <property type="match status" value="1"/>
</dbReference>
<protein>
    <submittedName>
        <fullName evidence="3">Glutathione S-transferase</fullName>
    </submittedName>
</protein>
<dbReference type="Pfam" id="PF13409">
    <property type="entry name" value="GST_N_2"/>
    <property type="match status" value="1"/>
</dbReference>
<dbReference type="GO" id="GO:0016740">
    <property type="term" value="F:transferase activity"/>
    <property type="evidence" value="ECO:0007669"/>
    <property type="project" value="UniProtKB-KW"/>
</dbReference>
<dbReference type="CDD" id="cd03046">
    <property type="entry name" value="GST_N_GTT1_like"/>
    <property type="match status" value="1"/>
</dbReference>
<evidence type="ECO:0000259" key="1">
    <source>
        <dbReference type="PROSITE" id="PS50404"/>
    </source>
</evidence>
<dbReference type="PROSITE" id="PS50404">
    <property type="entry name" value="GST_NTER"/>
    <property type="match status" value="1"/>
</dbReference>
<dbReference type="SFLD" id="SFLDS00019">
    <property type="entry name" value="Glutathione_Transferase_(cytos"/>
    <property type="match status" value="1"/>
</dbReference>